<dbReference type="SMART" id="SM00321">
    <property type="entry name" value="WSC"/>
    <property type="match status" value="1"/>
</dbReference>
<keyword evidence="6" id="KW-1185">Reference proteome</keyword>
<reference evidence="5 6" key="1">
    <citation type="submission" date="2023-10" db="EMBL/GenBank/DDBJ databases">
        <title>Draft Genome Sequence of Candida saopaulonensis from a very Premature Infant with Sepsis.</title>
        <authorList>
            <person name="Ning Y."/>
            <person name="Dai R."/>
            <person name="Xiao M."/>
            <person name="Xu Y."/>
            <person name="Yan Q."/>
            <person name="Zhang L."/>
        </authorList>
    </citation>
    <scope>NUCLEOTIDE SEQUENCE [LARGE SCALE GENOMIC DNA]</scope>
    <source>
        <strain evidence="5 6">19XY460</strain>
    </source>
</reference>
<feature type="chain" id="PRO_5043702250" description="WSC domain-containing protein" evidence="3">
    <location>
        <begin position="21"/>
        <end position="328"/>
    </location>
</feature>
<dbReference type="GeneID" id="88172106"/>
<dbReference type="AlphaFoldDB" id="A0AAX4H5D8"/>
<feature type="region of interest" description="Disordered" evidence="1">
    <location>
        <begin position="234"/>
        <end position="313"/>
    </location>
</feature>
<organism evidence="5 6">
    <name type="scientific">Australozyma saopauloensis</name>
    <dbReference type="NCBI Taxonomy" id="291208"/>
    <lineage>
        <taxon>Eukaryota</taxon>
        <taxon>Fungi</taxon>
        <taxon>Dikarya</taxon>
        <taxon>Ascomycota</taxon>
        <taxon>Saccharomycotina</taxon>
        <taxon>Pichiomycetes</taxon>
        <taxon>Metschnikowiaceae</taxon>
        <taxon>Australozyma</taxon>
    </lineage>
</organism>
<dbReference type="InterPro" id="IPR002889">
    <property type="entry name" value="WSC_carb-bd"/>
</dbReference>
<protein>
    <recommendedName>
        <fullName evidence="4">WSC domain-containing protein</fullName>
    </recommendedName>
</protein>
<sequence>MQSTCFIAALFFAASALSAGTDSLGCFSSIDTSVSKGFGQYETQSLCASSCGADYPYVAIQNGGYCYCLSSMPTSNSISNSNCNVPCNGFGLVMCGGQSAFTVFSGLGLSGSNSAQSLSSPSSSSFPSSTSSSSTSSSSTTQSLPAITSEPTHSGSTIVTKTADANGSVMFKTVTQTSGSTATNSGLNDNNNNNGSKSSSNVGPIVGGVVGGIAALALIGVAVFFFIRRRNQSDDDDDEDFYEKGGNSGAGSSSGTIKKPANFNPAFDRPMSNPFVHPSDESADKRASRSELTDPRLNPVMMGRRRLSEGSLADEADYSRKILGVANP</sequence>
<keyword evidence="2" id="KW-1133">Transmembrane helix</keyword>
<dbReference type="KEGG" id="asau:88172106"/>
<feature type="compositionally biased region" description="Polar residues" evidence="1">
    <location>
        <begin position="149"/>
        <end position="158"/>
    </location>
</feature>
<dbReference type="Proteomes" id="UP001338582">
    <property type="component" value="Chromosome 1"/>
</dbReference>
<feature type="domain" description="WSC" evidence="4">
    <location>
        <begin position="20"/>
        <end position="107"/>
    </location>
</feature>
<evidence type="ECO:0000313" key="5">
    <source>
        <dbReference type="EMBL" id="WPK23792.1"/>
    </source>
</evidence>
<evidence type="ECO:0000256" key="2">
    <source>
        <dbReference type="SAM" id="Phobius"/>
    </source>
</evidence>
<feature type="compositionally biased region" description="Low complexity" evidence="1">
    <location>
        <begin position="118"/>
        <end position="145"/>
    </location>
</feature>
<dbReference type="PROSITE" id="PS51212">
    <property type="entry name" value="WSC"/>
    <property type="match status" value="1"/>
</dbReference>
<keyword evidence="2" id="KW-0472">Membrane</keyword>
<gene>
    <name evidence="5" type="ORF">PUMCH_001038</name>
</gene>
<evidence type="ECO:0000256" key="3">
    <source>
        <dbReference type="SAM" id="SignalP"/>
    </source>
</evidence>
<evidence type="ECO:0000313" key="6">
    <source>
        <dbReference type="Proteomes" id="UP001338582"/>
    </source>
</evidence>
<feature type="compositionally biased region" description="Basic and acidic residues" evidence="1">
    <location>
        <begin position="278"/>
        <end position="294"/>
    </location>
</feature>
<proteinExistence type="predicted"/>
<dbReference type="PANTHER" id="PTHR16861">
    <property type="entry name" value="GLYCOPROTEIN 38"/>
    <property type="match status" value="1"/>
</dbReference>
<keyword evidence="2" id="KW-0812">Transmembrane</keyword>
<feature type="compositionally biased region" description="Low complexity" evidence="1">
    <location>
        <begin position="184"/>
        <end position="196"/>
    </location>
</feature>
<evidence type="ECO:0000256" key="1">
    <source>
        <dbReference type="SAM" id="MobiDB-lite"/>
    </source>
</evidence>
<dbReference type="Pfam" id="PF01822">
    <property type="entry name" value="WSC"/>
    <property type="match status" value="1"/>
</dbReference>
<feature type="transmembrane region" description="Helical" evidence="2">
    <location>
        <begin position="205"/>
        <end position="227"/>
    </location>
</feature>
<feature type="region of interest" description="Disordered" evidence="1">
    <location>
        <begin position="177"/>
        <end position="196"/>
    </location>
</feature>
<dbReference type="RefSeq" id="XP_062876178.1">
    <property type="nucleotide sequence ID" value="XM_063020108.1"/>
</dbReference>
<dbReference type="EMBL" id="CP138894">
    <property type="protein sequence ID" value="WPK23792.1"/>
    <property type="molecule type" value="Genomic_DNA"/>
</dbReference>
<feature type="region of interest" description="Disordered" evidence="1">
    <location>
        <begin position="118"/>
        <end position="158"/>
    </location>
</feature>
<dbReference type="PANTHER" id="PTHR16861:SF4">
    <property type="entry name" value="SH3 DOMAIN PROTEIN (AFU_ORTHOLOGUE AFUA_1G13610)"/>
    <property type="match status" value="1"/>
</dbReference>
<evidence type="ECO:0000259" key="4">
    <source>
        <dbReference type="PROSITE" id="PS51212"/>
    </source>
</evidence>
<feature type="signal peptide" evidence="3">
    <location>
        <begin position="1"/>
        <end position="20"/>
    </location>
</feature>
<keyword evidence="3" id="KW-0732">Signal</keyword>
<name>A0AAX4H5D8_9ASCO</name>
<accession>A0AAX4H5D8</accession>